<organism evidence="1 2">
    <name type="scientific">Phytophthora megakarya</name>
    <dbReference type="NCBI Taxonomy" id="4795"/>
    <lineage>
        <taxon>Eukaryota</taxon>
        <taxon>Sar</taxon>
        <taxon>Stramenopiles</taxon>
        <taxon>Oomycota</taxon>
        <taxon>Peronosporomycetes</taxon>
        <taxon>Peronosporales</taxon>
        <taxon>Peronosporaceae</taxon>
        <taxon>Phytophthora</taxon>
    </lineage>
</organism>
<comment type="caution">
    <text evidence="1">The sequence shown here is derived from an EMBL/GenBank/DDBJ whole genome shotgun (WGS) entry which is preliminary data.</text>
</comment>
<gene>
    <name evidence="1" type="ORF">PHMEG_0008325</name>
</gene>
<sequence length="207" mass="22812">MLTKLERENPALAKLAKQKDLTQAFKSLKVTKFQNVDDLFTSAKYEQWIGYMIHWNSQSKNEPFTVAKMFNDQLGSKKSFEMFAVAAKSANPNVEQMGKSYQVQLFKLFQKAGNTPGQISTSLGGDAAAAKMFTTVMQSTSKSDRKLGVKFANGFLKQWKEAGKTPAQLEQIAPSFLKTYATLLRATEKSAIKANPVRAAAAAAARV</sequence>
<keyword evidence="2" id="KW-1185">Reference proteome</keyword>
<dbReference type="Proteomes" id="UP000198211">
    <property type="component" value="Unassembled WGS sequence"/>
</dbReference>
<evidence type="ECO:0008006" key="3">
    <source>
        <dbReference type="Google" id="ProtNLM"/>
    </source>
</evidence>
<accession>A0A225WJW4</accession>
<name>A0A225WJW4_9STRA</name>
<proteinExistence type="predicted"/>
<dbReference type="AlphaFoldDB" id="A0A225WJW4"/>
<dbReference type="EMBL" id="NBNE01000709">
    <property type="protein sequence ID" value="OWZ17694.1"/>
    <property type="molecule type" value="Genomic_DNA"/>
</dbReference>
<evidence type="ECO:0000313" key="2">
    <source>
        <dbReference type="Proteomes" id="UP000198211"/>
    </source>
</evidence>
<dbReference type="OrthoDB" id="145250at2759"/>
<evidence type="ECO:0000313" key="1">
    <source>
        <dbReference type="EMBL" id="OWZ17694.1"/>
    </source>
</evidence>
<reference evidence="2" key="1">
    <citation type="submission" date="2017-03" db="EMBL/GenBank/DDBJ databases">
        <title>Phytopthora megakarya and P. palmivora, two closely related causual agents of cacao black pod achieved similar genome size and gene model numbers by different mechanisms.</title>
        <authorList>
            <person name="Ali S."/>
            <person name="Shao J."/>
            <person name="Larry D.J."/>
            <person name="Kronmiller B."/>
            <person name="Shen D."/>
            <person name="Strem M.D."/>
            <person name="Melnick R.L."/>
            <person name="Guiltinan M.J."/>
            <person name="Tyler B.M."/>
            <person name="Meinhardt L.W."/>
            <person name="Bailey B.A."/>
        </authorList>
    </citation>
    <scope>NUCLEOTIDE SEQUENCE [LARGE SCALE GENOMIC DNA]</scope>
    <source>
        <strain evidence="2">zdho120</strain>
    </source>
</reference>
<protein>
    <recommendedName>
        <fullName evidence="3">RxLR effector protein</fullName>
    </recommendedName>
</protein>